<evidence type="ECO:0000256" key="2">
    <source>
        <dbReference type="SAM" id="Phobius"/>
    </source>
</evidence>
<dbReference type="InterPro" id="IPR016047">
    <property type="entry name" value="M23ase_b-sheet_dom"/>
</dbReference>
<dbReference type="SUPFAM" id="SSF53955">
    <property type="entry name" value="Lysozyme-like"/>
    <property type="match status" value="1"/>
</dbReference>
<proteinExistence type="predicted"/>
<evidence type="ECO:0000256" key="1">
    <source>
        <dbReference type="ARBA" id="ARBA00022729"/>
    </source>
</evidence>
<evidence type="ECO:0000313" key="5">
    <source>
        <dbReference type="EMBL" id="MBA2176811.1"/>
    </source>
</evidence>
<dbReference type="RefSeq" id="WP_181473872.1">
    <property type="nucleotide sequence ID" value="NZ_JACEFG010000005.1"/>
</dbReference>
<comment type="caution">
    <text evidence="5">The sequence shown here is derived from an EMBL/GenBank/DDBJ whole genome shotgun (WGS) entry which is preliminary data.</text>
</comment>
<keyword evidence="1" id="KW-0732">Signal</keyword>
<feature type="domain" description="Transglycosylase SLT" evidence="4">
    <location>
        <begin position="133"/>
        <end position="191"/>
    </location>
</feature>
<dbReference type="Gene3D" id="1.10.530.10">
    <property type="match status" value="1"/>
</dbReference>
<keyword evidence="6" id="KW-1185">Reference proteome</keyword>
<evidence type="ECO:0000259" key="4">
    <source>
        <dbReference type="Pfam" id="PF13406"/>
    </source>
</evidence>
<dbReference type="InterPro" id="IPR011055">
    <property type="entry name" value="Dup_hybrid_motif"/>
</dbReference>
<dbReference type="PANTHER" id="PTHR21666">
    <property type="entry name" value="PEPTIDASE-RELATED"/>
    <property type="match status" value="1"/>
</dbReference>
<dbReference type="InterPro" id="IPR031304">
    <property type="entry name" value="SLT_2"/>
</dbReference>
<keyword evidence="2" id="KW-1133">Transmembrane helix</keyword>
<dbReference type="CDD" id="cd12797">
    <property type="entry name" value="M23_peptidase"/>
    <property type="match status" value="1"/>
</dbReference>
<protein>
    <submittedName>
        <fullName evidence="5">M23 family metallopeptidase</fullName>
    </submittedName>
</protein>
<dbReference type="SUPFAM" id="SSF51261">
    <property type="entry name" value="Duplicated hybrid motif"/>
    <property type="match status" value="1"/>
</dbReference>
<organism evidence="5 6">
    <name type="scientific">Halobacillus locisalis</name>
    <dbReference type="NCBI Taxonomy" id="220753"/>
    <lineage>
        <taxon>Bacteria</taxon>
        <taxon>Bacillati</taxon>
        <taxon>Bacillota</taxon>
        <taxon>Bacilli</taxon>
        <taxon>Bacillales</taxon>
        <taxon>Bacillaceae</taxon>
        <taxon>Halobacillus</taxon>
    </lineage>
</organism>
<dbReference type="Gene3D" id="2.70.70.10">
    <property type="entry name" value="Glucose Permease (Domain IIA)"/>
    <property type="match status" value="1"/>
</dbReference>
<evidence type="ECO:0000313" key="6">
    <source>
        <dbReference type="Proteomes" id="UP000571017"/>
    </source>
</evidence>
<accession>A0A838CY00</accession>
<dbReference type="PANTHER" id="PTHR21666:SF289">
    <property type="entry name" value="L-ALA--D-GLU ENDOPEPTIDASE"/>
    <property type="match status" value="1"/>
</dbReference>
<keyword evidence="2" id="KW-0472">Membrane</keyword>
<dbReference type="Pfam" id="PF01551">
    <property type="entry name" value="Peptidase_M23"/>
    <property type="match status" value="1"/>
</dbReference>
<feature type="transmembrane region" description="Helical" evidence="2">
    <location>
        <begin position="12"/>
        <end position="34"/>
    </location>
</feature>
<reference evidence="5 6" key="1">
    <citation type="journal article" date="2004" name="Extremophiles">
        <title>Halobacillus locisalis sp. nov., a halophilic bacterium isolated from a marine solar saltern of the Yellow Sea in Korea.</title>
        <authorList>
            <person name="Yoon J.H."/>
            <person name="Kang K.H."/>
            <person name="Oh T.K."/>
            <person name="Park Y.H."/>
        </authorList>
    </citation>
    <scope>NUCLEOTIDE SEQUENCE [LARGE SCALE GENOMIC DNA]</scope>
    <source>
        <strain evidence="5 6">KCTC 3788</strain>
    </source>
</reference>
<dbReference type="Pfam" id="PF13406">
    <property type="entry name" value="SLT_2"/>
    <property type="match status" value="1"/>
</dbReference>
<sequence>MKKLGCLVTGGLLMTPLLGLLFLVGIVFFFVTVLGETDEQPTNLAMLDIPPEFIPIYQEAGEEFDIDWLLLPAIHKKETIFSTLEKPSPVGAIGHMQFMKCTWVGWSHPKCAGSLLGDAAMTPSEYHSLYNISQYGGYGIDGDGDGKADPHNIDDAIFSAANYLSASMRGSSEEERLRTAIKAYNRADWYVDDVMAYYASYKNGFNENMVVEMDGDTAWMVPHTKNATSAFNPNRIHPIYKDVRPHNGIDFASGGQNLGQPLLAFRSGTIVASKESSGWGNYVVIDHEDGMRTLYAHMNRRGVEVGDEVEAGQFIGELGSTGSSTNPHLHFEIYVNGSPVNPYPYIKSFEPTGVSNWYPY</sequence>
<feature type="domain" description="M23ase beta-sheet core" evidence="3">
    <location>
        <begin position="245"/>
        <end position="342"/>
    </location>
</feature>
<keyword evidence="2" id="KW-0812">Transmembrane</keyword>
<dbReference type="InterPro" id="IPR023346">
    <property type="entry name" value="Lysozyme-like_dom_sf"/>
</dbReference>
<dbReference type="AlphaFoldDB" id="A0A838CY00"/>
<dbReference type="InterPro" id="IPR050570">
    <property type="entry name" value="Cell_wall_metabolism_enzyme"/>
</dbReference>
<name>A0A838CY00_9BACI</name>
<gene>
    <name evidence="5" type="ORF">H0266_18185</name>
</gene>
<evidence type="ECO:0000259" key="3">
    <source>
        <dbReference type="Pfam" id="PF01551"/>
    </source>
</evidence>
<dbReference type="GO" id="GO:0004222">
    <property type="term" value="F:metalloendopeptidase activity"/>
    <property type="evidence" value="ECO:0007669"/>
    <property type="project" value="TreeGrafter"/>
</dbReference>
<dbReference type="EMBL" id="JACEFG010000005">
    <property type="protein sequence ID" value="MBA2176811.1"/>
    <property type="molecule type" value="Genomic_DNA"/>
</dbReference>
<dbReference type="Proteomes" id="UP000571017">
    <property type="component" value="Unassembled WGS sequence"/>
</dbReference>